<proteinExistence type="predicted"/>
<keyword evidence="1" id="KW-0812">Transmembrane</keyword>
<dbReference type="RefSeq" id="WP_034362436.1">
    <property type="nucleotide sequence ID" value="NZ_CAJUDB010000019.1"/>
</dbReference>
<dbReference type="AlphaFoldDB" id="A0A4U8TRK8"/>
<dbReference type="Proteomes" id="UP000029707">
    <property type="component" value="Unassembled WGS sequence"/>
</dbReference>
<comment type="caution">
    <text evidence="2">The sequence shown here is derived from an EMBL/GenBank/DDBJ whole genome shotgun (WGS) entry which is preliminary data.</text>
</comment>
<dbReference type="EMBL" id="JRMQ02000001">
    <property type="protein sequence ID" value="TLE03351.1"/>
    <property type="molecule type" value="Genomic_DNA"/>
</dbReference>
<protein>
    <recommendedName>
        <fullName evidence="4">NfeD family protein</fullName>
    </recommendedName>
</protein>
<dbReference type="OrthoDB" id="5329160at2"/>
<organism evidence="2 3">
    <name type="scientific">Helicobacter japonicus</name>
    <dbReference type="NCBI Taxonomy" id="425400"/>
    <lineage>
        <taxon>Bacteria</taxon>
        <taxon>Pseudomonadati</taxon>
        <taxon>Campylobacterota</taxon>
        <taxon>Epsilonproteobacteria</taxon>
        <taxon>Campylobacterales</taxon>
        <taxon>Helicobacteraceae</taxon>
        <taxon>Helicobacter</taxon>
    </lineage>
</organism>
<sequence>MSALILLAIGIVAIIVEIFFGSFFLLFLGIGFCITSAIEFFIGFHHFGNAFVWQAVSICLFSLLSLIALRKPIKSWFNRSQTYDETMLYAGGEGEIREGMVYFKGTLWAYEDSHHIFKEGEKVKVKEIKDNKAILESH</sequence>
<evidence type="ECO:0000256" key="1">
    <source>
        <dbReference type="SAM" id="Phobius"/>
    </source>
</evidence>
<reference evidence="2 3" key="1">
    <citation type="journal article" date="2014" name="Genome Announc.">
        <title>Draft genome sequences of eight enterohepatic helicobacter species isolated from both laboratory and wild rodents.</title>
        <authorList>
            <person name="Sheh A."/>
            <person name="Shen Z."/>
            <person name="Fox J.G."/>
        </authorList>
    </citation>
    <scope>NUCLEOTIDE SEQUENCE [LARGE SCALE GENOMIC DNA]</scope>
    <source>
        <strain evidence="2 3">MIT 01-6451</strain>
    </source>
</reference>
<dbReference type="GeneID" id="82321225"/>
<evidence type="ECO:0000313" key="3">
    <source>
        <dbReference type="Proteomes" id="UP000029707"/>
    </source>
</evidence>
<accession>A0A4U8TRK8</accession>
<keyword evidence="1" id="KW-0472">Membrane</keyword>
<evidence type="ECO:0000313" key="2">
    <source>
        <dbReference type="EMBL" id="TLE03351.1"/>
    </source>
</evidence>
<feature type="transmembrane region" description="Helical" evidence="1">
    <location>
        <begin position="50"/>
        <end position="69"/>
    </location>
</feature>
<dbReference type="STRING" id="425400.LS65_06240"/>
<keyword evidence="1" id="KW-1133">Transmembrane helix</keyword>
<name>A0A4U8TRK8_9HELI</name>
<feature type="transmembrane region" description="Helical" evidence="1">
    <location>
        <begin position="5"/>
        <end position="38"/>
    </location>
</feature>
<evidence type="ECO:0008006" key="4">
    <source>
        <dbReference type="Google" id="ProtNLM"/>
    </source>
</evidence>
<keyword evidence="3" id="KW-1185">Reference proteome</keyword>
<gene>
    <name evidence="2" type="ORF">LS65_000850</name>
</gene>